<keyword evidence="3" id="KW-0812">Transmembrane</keyword>
<dbReference type="RefSeq" id="WP_062692544.1">
    <property type="nucleotide sequence ID" value="NZ_AP024851.1"/>
</dbReference>
<proteinExistence type="predicted"/>
<name>A0AAW7Y174_9GAMM</name>
<evidence type="ECO:0000256" key="3">
    <source>
        <dbReference type="SAM" id="Phobius"/>
    </source>
</evidence>
<protein>
    <submittedName>
        <fullName evidence="5">Winged helix-turn-helix domain-containing protein</fullName>
    </submittedName>
</protein>
<feature type="DNA-binding region" description="OmpR/PhoB-type" evidence="2">
    <location>
        <begin position="1"/>
        <end position="95"/>
    </location>
</feature>
<evidence type="ECO:0000256" key="2">
    <source>
        <dbReference type="PROSITE-ProRule" id="PRU01091"/>
    </source>
</evidence>
<keyword evidence="3" id="KW-0472">Membrane</keyword>
<feature type="transmembrane region" description="Helical" evidence="3">
    <location>
        <begin position="153"/>
        <end position="177"/>
    </location>
</feature>
<dbReference type="Pfam" id="PF00486">
    <property type="entry name" value="Trans_reg_C"/>
    <property type="match status" value="1"/>
</dbReference>
<organism evidence="5 6">
    <name type="scientific">Photobacterium sanguinicancri</name>
    <dbReference type="NCBI Taxonomy" id="875932"/>
    <lineage>
        <taxon>Bacteria</taxon>
        <taxon>Pseudomonadati</taxon>
        <taxon>Pseudomonadota</taxon>
        <taxon>Gammaproteobacteria</taxon>
        <taxon>Vibrionales</taxon>
        <taxon>Vibrionaceae</taxon>
        <taxon>Photobacterium</taxon>
    </lineage>
</organism>
<dbReference type="InterPro" id="IPR036388">
    <property type="entry name" value="WH-like_DNA-bd_sf"/>
</dbReference>
<evidence type="ECO:0000256" key="1">
    <source>
        <dbReference type="ARBA" id="ARBA00023125"/>
    </source>
</evidence>
<evidence type="ECO:0000259" key="4">
    <source>
        <dbReference type="PROSITE" id="PS51755"/>
    </source>
</evidence>
<dbReference type="InterPro" id="IPR016032">
    <property type="entry name" value="Sig_transdc_resp-reg_C-effctor"/>
</dbReference>
<dbReference type="PROSITE" id="PS51755">
    <property type="entry name" value="OMPR_PHOB"/>
    <property type="match status" value="1"/>
</dbReference>
<dbReference type="AlphaFoldDB" id="A0AAW7Y174"/>
<dbReference type="GO" id="GO:0006355">
    <property type="term" value="P:regulation of DNA-templated transcription"/>
    <property type="evidence" value="ECO:0007669"/>
    <property type="project" value="InterPro"/>
</dbReference>
<dbReference type="GO" id="GO:0000160">
    <property type="term" value="P:phosphorelay signal transduction system"/>
    <property type="evidence" value="ECO:0007669"/>
    <property type="project" value="InterPro"/>
</dbReference>
<dbReference type="SMART" id="SM00862">
    <property type="entry name" value="Trans_reg_C"/>
    <property type="match status" value="1"/>
</dbReference>
<dbReference type="GO" id="GO:0003677">
    <property type="term" value="F:DNA binding"/>
    <property type="evidence" value="ECO:0007669"/>
    <property type="project" value="UniProtKB-UniRule"/>
</dbReference>
<sequence length="275" mass="31297">MWLLNPLKRSQLSNYEAGIHKKLKSTDCQILELLIKNEGQAVSKEDIMSSVWEGRIVSESSLTQSIAQLRLMLGDSGKEQRIIKTLPRKGYMILPHLVQLVPLKVAPVTTEELQPSPELHQVTLEPPQIHSQITNRKGHLFKAFYSYFSNHKIALYAAISLIVISVTIVNFWTYSVLLKKNTVEKKIWSKTTINNTSIHLKNDPRSSIILAFFADDKVKIADNISNILISSNPQQLYLSCIYTSDKLGEDLTLDFTLPIKYPFDQMKGLINEKCR</sequence>
<accession>A0AAW7Y174</accession>
<dbReference type="SUPFAM" id="SSF46894">
    <property type="entry name" value="C-terminal effector domain of the bipartite response regulators"/>
    <property type="match status" value="1"/>
</dbReference>
<dbReference type="Proteomes" id="UP001170624">
    <property type="component" value="Unassembled WGS sequence"/>
</dbReference>
<dbReference type="Gene3D" id="1.10.10.10">
    <property type="entry name" value="Winged helix-like DNA-binding domain superfamily/Winged helix DNA-binding domain"/>
    <property type="match status" value="1"/>
</dbReference>
<dbReference type="InterPro" id="IPR001867">
    <property type="entry name" value="OmpR/PhoB-type_DNA-bd"/>
</dbReference>
<evidence type="ECO:0000313" key="5">
    <source>
        <dbReference type="EMBL" id="MDO6542169.1"/>
    </source>
</evidence>
<feature type="domain" description="OmpR/PhoB-type" evidence="4">
    <location>
        <begin position="1"/>
        <end position="95"/>
    </location>
</feature>
<gene>
    <name evidence="5" type="ORF">Q4568_06480</name>
</gene>
<keyword evidence="3" id="KW-1133">Transmembrane helix</keyword>
<reference evidence="5" key="1">
    <citation type="submission" date="2023-07" db="EMBL/GenBank/DDBJ databases">
        <title>Genome content predicts the carbon catabolic preferences of heterotrophic bacteria.</title>
        <authorList>
            <person name="Gralka M."/>
        </authorList>
    </citation>
    <scope>NUCLEOTIDE SEQUENCE</scope>
    <source>
        <strain evidence="5">G2M05</strain>
    </source>
</reference>
<comment type="caution">
    <text evidence="5">The sequence shown here is derived from an EMBL/GenBank/DDBJ whole genome shotgun (WGS) entry which is preliminary data.</text>
</comment>
<keyword evidence="1 2" id="KW-0238">DNA-binding</keyword>
<dbReference type="CDD" id="cd00383">
    <property type="entry name" value="trans_reg_C"/>
    <property type="match status" value="1"/>
</dbReference>
<dbReference type="EMBL" id="JAUOPU010000004">
    <property type="protein sequence ID" value="MDO6542169.1"/>
    <property type="molecule type" value="Genomic_DNA"/>
</dbReference>
<evidence type="ECO:0000313" key="6">
    <source>
        <dbReference type="Proteomes" id="UP001170624"/>
    </source>
</evidence>